<evidence type="ECO:0000313" key="1">
    <source>
        <dbReference type="EMBL" id="OGX90586.1"/>
    </source>
</evidence>
<dbReference type="EMBL" id="MDZA01000130">
    <property type="protein sequence ID" value="OGX90586.1"/>
    <property type="molecule type" value="Genomic_DNA"/>
</dbReference>
<dbReference type="AlphaFoldDB" id="A0A1G1TI74"/>
<keyword evidence="2" id="KW-1185">Reference proteome</keyword>
<gene>
    <name evidence="1" type="ORF">BEN49_22340</name>
</gene>
<evidence type="ECO:0000313" key="2">
    <source>
        <dbReference type="Proteomes" id="UP000177506"/>
    </source>
</evidence>
<reference evidence="1 2" key="1">
    <citation type="submission" date="2016-08" db="EMBL/GenBank/DDBJ databases">
        <title>Hymenobacter coccineus sp. nov., Hymenobacter lapidarius sp. nov. and Hymenobacter glacialis sp. nov., isolated from Antarctic soil.</title>
        <authorList>
            <person name="Sedlacek I."/>
            <person name="Kralova S."/>
            <person name="Kyrova K."/>
            <person name="Maslanova I."/>
            <person name="Stankova E."/>
            <person name="Vrbovska V."/>
            <person name="Nemec M."/>
            <person name="Bartak M."/>
            <person name="Svec P."/>
            <person name="Busse H.-J."/>
            <person name="Pantucek R."/>
        </authorList>
    </citation>
    <scope>NUCLEOTIDE SEQUENCE [LARGE SCALE GENOMIC DNA]</scope>
    <source>
        <strain evidence="1 2">CCM 8649</strain>
    </source>
</reference>
<proteinExistence type="predicted"/>
<sequence>MVALLSSMVLGGATGRSESPSFPPTARAPSPELLWAWQAFAKAVQTNDRPALYRLSTACIQCADCTGPSGRVPATTFWRKDARLIFTPHTKARLLLSGKLVFGNNDHNKGLFVDPCVIPAAQAEAAHVEEVLVLVLDIDPSTKSQGLQKSFNFVKTARGYQFCGYYTIP</sequence>
<comment type="caution">
    <text evidence="1">The sequence shown here is derived from an EMBL/GenBank/DDBJ whole genome shotgun (WGS) entry which is preliminary data.</text>
</comment>
<organism evidence="1 2">
    <name type="scientific">Hymenobacter coccineus</name>
    <dbReference type="NCBI Taxonomy" id="1908235"/>
    <lineage>
        <taxon>Bacteria</taxon>
        <taxon>Pseudomonadati</taxon>
        <taxon>Bacteroidota</taxon>
        <taxon>Cytophagia</taxon>
        <taxon>Cytophagales</taxon>
        <taxon>Hymenobacteraceae</taxon>
        <taxon>Hymenobacter</taxon>
    </lineage>
</organism>
<dbReference type="Proteomes" id="UP000177506">
    <property type="component" value="Unassembled WGS sequence"/>
</dbReference>
<accession>A0A1G1TI74</accession>
<name>A0A1G1TI74_9BACT</name>
<protein>
    <submittedName>
        <fullName evidence="1">Uncharacterized protein</fullName>
    </submittedName>
</protein>